<sequence>MPWQGRQKLTWIWTMSGVDSSGDGTDEDGVRVEWCKARAHAIQWAKEVEIKFFDWQANWWVEQGDRHTEVDVECLEGIRAYATKQANICRAFIHHLQILWSPFLSSDSTTLSNIDSYYTADLPNLSVPPLPEV</sequence>
<reference evidence="1" key="1">
    <citation type="journal article" date="2020" name="New Phytol.">
        <title>Comparative genomics reveals dynamic genome evolution in host specialist ectomycorrhizal fungi.</title>
        <authorList>
            <person name="Lofgren L.A."/>
            <person name="Nguyen N.H."/>
            <person name="Vilgalys R."/>
            <person name="Ruytinx J."/>
            <person name="Liao H.L."/>
            <person name="Branco S."/>
            <person name="Kuo A."/>
            <person name="LaButti K."/>
            <person name="Lipzen A."/>
            <person name="Andreopoulos W."/>
            <person name="Pangilinan J."/>
            <person name="Riley R."/>
            <person name="Hundley H."/>
            <person name="Na H."/>
            <person name="Barry K."/>
            <person name="Grigoriev I.V."/>
            <person name="Stajich J.E."/>
            <person name="Kennedy P.G."/>
        </authorList>
    </citation>
    <scope>NUCLEOTIDE SEQUENCE</scope>
    <source>
        <strain evidence="1">DOB743</strain>
    </source>
</reference>
<gene>
    <name evidence="1" type="ORF">EV702DRAFT_1204314</name>
</gene>
<dbReference type="EMBL" id="JABBWD010000100">
    <property type="protein sequence ID" value="KAG1766010.1"/>
    <property type="molecule type" value="Genomic_DNA"/>
</dbReference>
<dbReference type="OrthoDB" id="2618192at2759"/>
<keyword evidence="2" id="KW-1185">Reference proteome</keyword>
<evidence type="ECO:0000313" key="1">
    <source>
        <dbReference type="EMBL" id="KAG1766010.1"/>
    </source>
</evidence>
<dbReference type="AlphaFoldDB" id="A0A9P6ZI13"/>
<dbReference type="Proteomes" id="UP000714275">
    <property type="component" value="Unassembled WGS sequence"/>
</dbReference>
<accession>A0A9P6ZI13</accession>
<name>A0A9P6ZI13_9AGAM</name>
<comment type="caution">
    <text evidence="1">The sequence shown here is derived from an EMBL/GenBank/DDBJ whole genome shotgun (WGS) entry which is preliminary data.</text>
</comment>
<protein>
    <submittedName>
        <fullName evidence="1">Uncharacterized protein</fullName>
    </submittedName>
</protein>
<evidence type="ECO:0000313" key="2">
    <source>
        <dbReference type="Proteomes" id="UP000714275"/>
    </source>
</evidence>
<organism evidence="1 2">
    <name type="scientific">Suillus placidus</name>
    <dbReference type="NCBI Taxonomy" id="48579"/>
    <lineage>
        <taxon>Eukaryota</taxon>
        <taxon>Fungi</taxon>
        <taxon>Dikarya</taxon>
        <taxon>Basidiomycota</taxon>
        <taxon>Agaricomycotina</taxon>
        <taxon>Agaricomycetes</taxon>
        <taxon>Agaricomycetidae</taxon>
        <taxon>Boletales</taxon>
        <taxon>Suillineae</taxon>
        <taxon>Suillaceae</taxon>
        <taxon>Suillus</taxon>
    </lineage>
</organism>
<proteinExistence type="predicted"/>